<protein>
    <submittedName>
        <fullName evidence="2">Uncharacterized protein</fullName>
    </submittedName>
</protein>
<accession>A0ABN9UJG2</accession>
<feature type="compositionally biased region" description="Polar residues" evidence="1">
    <location>
        <begin position="1"/>
        <end position="13"/>
    </location>
</feature>
<feature type="region of interest" description="Disordered" evidence="1">
    <location>
        <begin position="1"/>
        <end position="39"/>
    </location>
</feature>
<evidence type="ECO:0000313" key="2">
    <source>
        <dbReference type="EMBL" id="CAK0859836.1"/>
    </source>
</evidence>
<sequence length="174" mass="17927">MPLSSLPTGQAQPGRTARLGRRASFSAAPRAAAPATPHCQGMPVLHIPASTAVTLRTASECTDRDLPDGLRADGVGGSPRITGASAARLHVEPEFLRADGADASPTSPMCRRGIGDAAQSSDPIYSDSMWKASDGGGLCCRKCGDSCVEHRVNLSNGLSHGQAEFESAKSRTAA</sequence>
<evidence type="ECO:0000313" key="3">
    <source>
        <dbReference type="Proteomes" id="UP001189429"/>
    </source>
</evidence>
<gene>
    <name evidence="2" type="ORF">PCOR1329_LOCUS49069</name>
</gene>
<feature type="compositionally biased region" description="Low complexity" evidence="1">
    <location>
        <begin position="22"/>
        <end position="35"/>
    </location>
</feature>
<organism evidence="2 3">
    <name type="scientific">Prorocentrum cordatum</name>
    <dbReference type="NCBI Taxonomy" id="2364126"/>
    <lineage>
        <taxon>Eukaryota</taxon>
        <taxon>Sar</taxon>
        <taxon>Alveolata</taxon>
        <taxon>Dinophyceae</taxon>
        <taxon>Prorocentrales</taxon>
        <taxon>Prorocentraceae</taxon>
        <taxon>Prorocentrum</taxon>
    </lineage>
</organism>
<name>A0ABN9UJG2_9DINO</name>
<proteinExistence type="predicted"/>
<evidence type="ECO:0000256" key="1">
    <source>
        <dbReference type="SAM" id="MobiDB-lite"/>
    </source>
</evidence>
<comment type="caution">
    <text evidence="2">The sequence shown here is derived from an EMBL/GenBank/DDBJ whole genome shotgun (WGS) entry which is preliminary data.</text>
</comment>
<dbReference type="EMBL" id="CAUYUJ010015937">
    <property type="protein sequence ID" value="CAK0859836.1"/>
    <property type="molecule type" value="Genomic_DNA"/>
</dbReference>
<keyword evidence="3" id="KW-1185">Reference proteome</keyword>
<dbReference type="Proteomes" id="UP001189429">
    <property type="component" value="Unassembled WGS sequence"/>
</dbReference>
<reference evidence="2" key="1">
    <citation type="submission" date="2023-10" db="EMBL/GenBank/DDBJ databases">
        <authorList>
            <person name="Chen Y."/>
            <person name="Shah S."/>
            <person name="Dougan E. K."/>
            <person name="Thang M."/>
            <person name="Chan C."/>
        </authorList>
    </citation>
    <scope>NUCLEOTIDE SEQUENCE [LARGE SCALE GENOMIC DNA]</scope>
</reference>